<dbReference type="OrthoDB" id="396512at2"/>
<dbReference type="EMBL" id="CP001720">
    <property type="protein sequence ID" value="ACV63043.1"/>
    <property type="molecule type" value="Genomic_DNA"/>
</dbReference>
<organism evidence="1 2">
    <name type="scientific">Desulfofarcimen acetoxidans (strain ATCC 49208 / DSM 771 / KCTC 5769 / VKM B-1644 / 5575)</name>
    <name type="common">Desulfotomaculum acetoxidans</name>
    <dbReference type="NCBI Taxonomy" id="485916"/>
    <lineage>
        <taxon>Bacteria</taxon>
        <taxon>Bacillati</taxon>
        <taxon>Bacillota</taxon>
        <taxon>Clostridia</taxon>
        <taxon>Eubacteriales</taxon>
        <taxon>Peptococcaceae</taxon>
        <taxon>Desulfofarcimen</taxon>
    </lineage>
</organism>
<keyword evidence="2" id="KW-1185">Reference proteome</keyword>
<name>C8VZR5_DESAS</name>
<dbReference type="KEGG" id="dae:Dtox_2226"/>
<evidence type="ECO:0000313" key="1">
    <source>
        <dbReference type="EMBL" id="ACV63043.1"/>
    </source>
</evidence>
<sequence>MLQEVEQFREDMLIRLYYIQLVMSLTPKGHGSLIDKSVKQAIIDLGDFLKNCSDQELDMKRDSINELLVNLYNNYKQYFKPKKGMKRIGLEFNELFKSNQDLYLIGIEYGWLDERLDFLIPLPENLPYHTKIGIGHHAYCINIEEEFLIRDAFFMLVNAEKIYKRMHLLASKYKTEDLDIDSDEERELFSNFNQTISTYSRLGLLSFYSFIEAFINSVGYDYALRNKNHLTDSEREILLGKKKGSYISLEYKIEKYQEIIRDDKKSIIKTLDMNQMKEPFLTLLTQIKGVRDSSVHYSPVKEKIWNKPDEWISKIKITSQLSVEAAIQFWNACYPQKELPEYLHKLNYEKHYSIAERRLSMISDS</sequence>
<dbReference type="AlphaFoldDB" id="C8VZR5"/>
<accession>C8VZR5</accession>
<evidence type="ECO:0000313" key="2">
    <source>
        <dbReference type="Proteomes" id="UP000002217"/>
    </source>
</evidence>
<dbReference type="RefSeq" id="WP_015757746.1">
    <property type="nucleotide sequence ID" value="NC_013216.1"/>
</dbReference>
<proteinExistence type="predicted"/>
<protein>
    <submittedName>
        <fullName evidence="1">Uncharacterized protein</fullName>
    </submittedName>
</protein>
<dbReference type="HOGENOM" id="CLU_758038_0_0_9"/>
<dbReference type="Proteomes" id="UP000002217">
    <property type="component" value="Chromosome"/>
</dbReference>
<gene>
    <name evidence="1" type="ordered locus">Dtox_2226</name>
</gene>
<reference evidence="1 2" key="1">
    <citation type="journal article" date="2009" name="Stand. Genomic Sci.">
        <title>Complete genome sequence of Desulfotomaculum acetoxidans type strain (5575).</title>
        <authorList>
            <person name="Spring S."/>
            <person name="Lapidus A."/>
            <person name="Schroder M."/>
            <person name="Gleim D."/>
            <person name="Sims D."/>
            <person name="Meincke L."/>
            <person name="Glavina Del Rio T."/>
            <person name="Tice H."/>
            <person name="Copeland A."/>
            <person name="Cheng J.F."/>
            <person name="Lucas S."/>
            <person name="Chen F."/>
            <person name="Nolan M."/>
            <person name="Bruce D."/>
            <person name="Goodwin L."/>
            <person name="Pitluck S."/>
            <person name="Ivanova N."/>
            <person name="Mavromatis K."/>
            <person name="Mikhailova N."/>
            <person name="Pati A."/>
            <person name="Chen A."/>
            <person name="Palaniappan K."/>
            <person name="Land M."/>
            <person name="Hauser L."/>
            <person name="Chang Y.J."/>
            <person name="Jeffries C.D."/>
            <person name="Chain P."/>
            <person name="Saunders E."/>
            <person name="Brettin T."/>
            <person name="Detter J.C."/>
            <person name="Goker M."/>
            <person name="Bristow J."/>
            <person name="Eisen J.A."/>
            <person name="Markowitz V."/>
            <person name="Hugenholtz P."/>
            <person name="Kyrpides N.C."/>
            <person name="Klenk H.P."/>
            <person name="Han C."/>
        </authorList>
    </citation>
    <scope>NUCLEOTIDE SEQUENCE [LARGE SCALE GENOMIC DNA]</scope>
    <source>
        <strain evidence="2">ATCC 49208 / DSM 771 / VKM B-1644</strain>
    </source>
</reference>